<dbReference type="AlphaFoldDB" id="A0A0P0NZQ0"/>
<reference evidence="2 3" key="1">
    <citation type="submission" date="2015-10" db="EMBL/GenBank/DDBJ databases">
        <title>Conservation of the essential genome among Caulobacter and Brevundimonas species.</title>
        <authorList>
            <person name="Scott D."/>
            <person name="Ely B."/>
        </authorList>
    </citation>
    <scope>NUCLEOTIDE SEQUENCE [LARGE SCALE GENOMIC DNA]</scope>
    <source>
        <strain evidence="2 3">CB4</strain>
    </source>
</reference>
<evidence type="ECO:0000313" key="2">
    <source>
        <dbReference type="EMBL" id="ALL13360.1"/>
    </source>
</evidence>
<evidence type="ECO:0000313" key="3">
    <source>
        <dbReference type="Proteomes" id="UP000056905"/>
    </source>
</evidence>
<name>A0A0P0NZQ0_9CAUL</name>
<dbReference type="STRING" id="69395.AQ619_08320"/>
<sequence length="130" mass="13594">MKRLAALAVLGLAGCGPAPAEQAEICAILAAPGVPGLDRIGDGAALAPVDRQLQARGRIYGPGLRLGQIRSWGRCPTQAPTVEMLLLDGNHAATKGGLRADGAQKTFGTCFYVRTETRWRLLACRINGAS</sequence>
<organism evidence="2 3">
    <name type="scientific">Caulobacter henricii</name>
    <dbReference type="NCBI Taxonomy" id="69395"/>
    <lineage>
        <taxon>Bacteria</taxon>
        <taxon>Pseudomonadati</taxon>
        <taxon>Pseudomonadota</taxon>
        <taxon>Alphaproteobacteria</taxon>
        <taxon>Caulobacterales</taxon>
        <taxon>Caulobacteraceae</taxon>
        <taxon>Caulobacter</taxon>
    </lineage>
</organism>
<keyword evidence="3" id="KW-1185">Reference proteome</keyword>
<keyword evidence="1" id="KW-0732">Signal</keyword>
<feature type="chain" id="PRO_5006052566" description="DUF4440 domain-containing protein" evidence="1">
    <location>
        <begin position="21"/>
        <end position="130"/>
    </location>
</feature>
<dbReference type="PROSITE" id="PS51257">
    <property type="entry name" value="PROKAR_LIPOPROTEIN"/>
    <property type="match status" value="1"/>
</dbReference>
<protein>
    <recommendedName>
        <fullName evidence="4">DUF4440 domain-containing protein</fullName>
    </recommendedName>
</protein>
<proteinExistence type="predicted"/>
<dbReference type="KEGG" id="chq:AQ619_08320"/>
<dbReference type="EMBL" id="CP013002">
    <property type="protein sequence ID" value="ALL13360.1"/>
    <property type="molecule type" value="Genomic_DNA"/>
</dbReference>
<dbReference type="OrthoDB" id="7188371at2"/>
<accession>A0A0P0NZQ0</accession>
<feature type="signal peptide" evidence="1">
    <location>
        <begin position="1"/>
        <end position="20"/>
    </location>
</feature>
<dbReference type="Proteomes" id="UP000056905">
    <property type="component" value="Chromosome"/>
</dbReference>
<evidence type="ECO:0000256" key="1">
    <source>
        <dbReference type="SAM" id="SignalP"/>
    </source>
</evidence>
<gene>
    <name evidence="2" type="ORF">AQ619_08320</name>
</gene>
<evidence type="ECO:0008006" key="4">
    <source>
        <dbReference type="Google" id="ProtNLM"/>
    </source>
</evidence>
<dbReference type="RefSeq" id="WP_062146285.1">
    <property type="nucleotide sequence ID" value="NZ_CP013002.1"/>
</dbReference>